<proteinExistence type="predicted"/>
<evidence type="ECO:0000256" key="1">
    <source>
        <dbReference type="SAM" id="MobiDB-lite"/>
    </source>
</evidence>
<dbReference type="OrthoDB" id="7490880at2759"/>
<feature type="compositionally biased region" description="Acidic residues" evidence="1">
    <location>
        <begin position="543"/>
        <end position="596"/>
    </location>
</feature>
<dbReference type="Proteomes" id="UP000494106">
    <property type="component" value="Unassembled WGS sequence"/>
</dbReference>
<feature type="compositionally biased region" description="Basic and acidic residues" evidence="1">
    <location>
        <begin position="287"/>
        <end position="301"/>
    </location>
</feature>
<evidence type="ECO:0000313" key="2">
    <source>
        <dbReference type="EMBL" id="CAB3260268.1"/>
    </source>
</evidence>
<accession>A0A8S1BPF4</accession>
<feature type="compositionally biased region" description="Basic and acidic residues" evidence="1">
    <location>
        <begin position="324"/>
        <end position="333"/>
    </location>
</feature>
<feature type="compositionally biased region" description="Basic and acidic residues" evidence="1">
    <location>
        <begin position="917"/>
        <end position="935"/>
    </location>
</feature>
<reference evidence="2 3" key="1">
    <citation type="submission" date="2020-04" db="EMBL/GenBank/DDBJ databases">
        <authorList>
            <person name="Wallbank WR R."/>
            <person name="Pardo Diaz C."/>
            <person name="Kozak K."/>
            <person name="Martin S."/>
            <person name="Jiggins C."/>
            <person name="Moest M."/>
            <person name="Warren A I."/>
            <person name="Byers J.R.P. K."/>
            <person name="Montejo-Kovacevich G."/>
            <person name="Yen C E."/>
        </authorList>
    </citation>
    <scope>NUCLEOTIDE SEQUENCE [LARGE SCALE GENOMIC DNA]</scope>
</reference>
<dbReference type="AlphaFoldDB" id="A0A8S1BPF4"/>
<feature type="compositionally biased region" description="Low complexity" evidence="1">
    <location>
        <begin position="842"/>
        <end position="858"/>
    </location>
</feature>
<evidence type="ECO:0000313" key="3">
    <source>
        <dbReference type="Proteomes" id="UP000494106"/>
    </source>
</evidence>
<feature type="compositionally biased region" description="Basic and acidic residues" evidence="1">
    <location>
        <begin position="528"/>
        <end position="542"/>
    </location>
</feature>
<name>A0A8S1BPF4_ARCPL</name>
<feature type="region of interest" description="Disordered" evidence="1">
    <location>
        <begin position="965"/>
        <end position="1002"/>
    </location>
</feature>
<feature type="region of interest" description="Disordered" evidence="1">
    <location>
        <begin position="913"/>
        <end position="938"/>
    </location>
</feature>
<sequence>MGSFTISPMKSRWSVLTDNTDIDEPRRKSWWKNLNENSQDFMEVLEDNKATDSNNSVEEISDIEIISQEDKNYSSLDLPESSDNESIQSIVLTERQLFKQKENKSQRKFDQLISARDMLTKLHKSNTTFHDKTITAGTKELFQGTRKSKPAFSALLNISANKTTLDKTTENVVAEPKVPVKNIFGNRPAKKRKNIFADFIVSDSEHEVSDIQVQSKQSLLKRMKNDKALEDQADEGKKQEISLNLEEMVRKKYNVSQDVGEVVDNKCGDLRCVNQDIKNQNSNSESADDKENESKQNDDLTNKSTAKQKQMDYMYNTGLEFDNDDKASGRSDTESNASLKLTYESEGQQEIDENIDADKTIVTDGVSEQDYQEEMEVDNCDNTKLEFSNDNKISAKSDNEPKKSLELVNKSIVHQELDECVDTNKVIEANEVSKQVGQDEMAVDENEENTGVDKQKSNLIVNYETVENEVNDECEESVIIGNDQNEGSKIIDKNQNEESSLNNGQSEETEVDDNENETNTEHEESEVDKDQNEVGNDRLEENKEGDDENEDDGCEVDNDENQESEVVNDEIEIDAEFEESQLDNSENEDEEVDNDEIEVKAKCEESQSDNGGCEEKKLDTGEIVVDAKFKESQLDNGENEENEVDSDNNEENELDNDENKEIESEGDESEENEVHNEENEENETDNDENEEEIECEESEVDYDEDEADNDENVVDAESEVENDQIRENAEDSDENEDTGLGDDENEVDDENGESNEDDDENKEKEVQSRVISSDEVIEESPNVTHDTTGRNRKKIKSPELVLHDKTKQQISFISKGRNTSIRETNTMYKDLNIKPSLAPPRDSLGLSAGDSSADGSGWDSHRTTRKTLRQTFGKDFTPRKSLRALVMEKSAKQSENVQTIQSKTVLLPQANSTEYPQDSHSEVDVTMESDHEISRRTRQTTLETYLQKMKQKNLEKNLKMEEAIRNSLKAPPTRDTMSLFKVPSKPPPRRPQPTSNKPKKQLKSILFDELPSEVIEDMKYKPPKRFQPSNASWITKRLYKFLEGKLESKYDYKARVRAEKLVETIYHFAKDLRRHTVAPVDAVDVLKHELARLEVVKTHFEFYEFFHEFMPREVRVKVVPDIVNKIPLPRHGVFADILRGTTVQR</sequence>
<comment type="caution">
    <text evidence="2">The sequence shown here is derived from an EMBL/GenBank/DDBJ whole genome shotgun (WGS) entry which is preliminary data.</text>
</comment>
<feature type="region of interest" description="Disordered" evidence="1">
    <location>
        <begin position="494"/>
        <end position="798"/>
    </location>
</feature>
<dbReference type="EMBL" id="CADEBC010000733">
    <property type="protein sequence ID" value="CAB3260268.1"/>
    <property type="molecule type" value="Genomic_DNA"/>
</dbReference>
<feature type="region of interest" description="Disordered" evidence="1">
    <location>
        <begin position="835"/>
        <end position="863"/>
    </location>
</feature>
<feature type="compositionally biased region" description="Acidic residues" evidence="1">
    <location>
        <begin position="507"/>
        <end position="527"/>
    </location>
</feature>
<feature type="compositionally biased region" description="Acidic residues" evidence="1">
    <location>
        <begin position="637"/>
        <end position="656"/>
    </location>
</feature>
<feature type="region of interest" description="Disordered" evidence="1">
    <location>
        <begin position="278"/>
        <end position="348"/>
    </location>
</feature>
<feature type="compositionally biased region" description="Acidic residues" evidence="1">
    <location>
        <begin position="730"/>
        <end position="760"/>
    </location>
</feature>
<gene>
    <name evidence="2" type="ORF">APLA_LOCUS17356</name>
</gene>
<feature type="compositionally biased region" description="Basic and acidic residues" evidence="1">
    <location>
        <begin position="613"/>
        <end position="633"/>
    </location>
</feature>
<organism evidence="2 3">
    <name type="scientific">Arctia plantaginis</name>
    <name type="common">Wood tiger moth</name>
    <name type="synonym">Phalaena plantaginis</name>
    <dbReference type="NCBI Taxonomy" id="874455"/>
    <lineage>
        <taxon>Eukaryota</taxon>
        <taxon>Metazoa</taxon>
        <taxon>Ecdysozoa</taxon>
        <taxon>Arthropoda</taxon>
        <taxon>Hexapoda</taxon>
        <taxon>Insecta</taxon>
        <taxon>Pterygota</taxon>
        <taxon>Neoptera</taxon>
        <taxon>Endopterygota</taxon>
        <taxon>Lepidoptera</taxon>
        <taxon>Glossata</taxon>
        <taxon>Ditrysia</taxon>
        <taxon>Noctuoidea</taxon>
        <taxon>Erebidae</taxon>
        <taxon>Arctiinae</taxon>
        <taxon>Arctia</taxon>
    </lineage>
</organism>
<feature type="compositionally biased region" description="Acidic residues" evidence="1">
    <location>
        <begin position="678"/>
        <end position="722"/>
    </location>
</feature>
<keyword evidence="3" id="KW-1185">Reference proteome</keyword>
<protein>
    <submittedName>
        <fullName evidence="2">Uncharacterized protein</fullName>
    </submittedName>
</protein>